<proteinExistence type="predicted"/>
<dbReference type="InterPro" id="IPR008020">
    <property type="entry name" value="G8P"/>
</dbReference>
<accession>A0A1I4PRY0</accession>
<keyword evidence="1" id="KW-0472">Membrane</keyword>
<dbReference type="Proteomes" id="UP000183287">
    <property type="component" value="Unassembled WGS sequence"/>
</dbReference>
<feature type="transmembrane region" description="Helical" evidence="1">
    <location>
        <begin position="36"/>
        <end position="53"/>
    </location>
</feature>
<keyword evidence="2" id="KW-0167">Capsid protein</keyword>
<dbReference type="RefSeq" id="WP_218152055.1">
    <property type="nucleotide sequence ID" value="NZ_FOUB01000022.1"/>
</dbReference>
<reference evidence="3" key="1">
    <citation type="submission" date="2016-10" db="EMBL/GenBank/DDBJ databases">
        <authorList>
            <person name="Varghese N."/>
            <person name="Submissions S."/>
        </authorList>
    </citation>
    <scope>NUCLEOTIDE SEQUENCE [LARGE SCALE GENOMIC DNA]</scope>
    <source>
        <strain evidence="3">Nm44</strain>
    </source>
</reference>
<name>A0A1I4PRY0_9PROT</name>
<dbReference type="Pfam" id="PF05356">
    <property type="entry name" value="Phage_Coat_B"/>
    <property type="match status" value="1"/>
</dbReference>
<feature type="transmembrane region" description="Helical" evidence="1">
    <location>
        <begin position="60"/>
        <end position="79"/>
    </location>
</feature>
<dbReference type="AlphaFoldDB" id="A0A1I4PRY0"/>
<keyword evidence="1" id="KW-0812">Transmembrane</keyword>
<evidence type="ECO:0000313" key="2">
    <source>
        <dbReference type="EMBL" id="SFM30527.1"/>
    </source>
</evidence>
<sequence>MNRIVNSLYMLHIALCAAVLFPFVLAFRLAESLFNQLYYLFSFKIAPYLLNLYKQSRLWLSFKASRVISAFMLFFAAFAAKAEVPASVTSAITGAVTDVGTIGAAVLGVIIAIMAFKWLRKAF</sequence>
<evidence type="ECO:0000313" key="3">
    <source>
        <dbReference type="Proteomes" id="UP000183287"/>
    </source>
</evidence>
<keyword evidence="1" id="KW-1133">Transmembrane helix</keyword>
<evidence type="ECO:0000256" key="1">
    <source>
        <dbReference type="SAM" id="Phobius"/>
    </source>
</evidence>
<protein>
    <submittedName>
        <fullName evidence="2">Bacteriophage coat protein B</fullName>
    </submittedName>
</protein>
<feature type="transmembrane region" description="Helical" evidence="1">
    <location>
        <begin position="99"/>
        <end position="119"/>
    </location>
</feature>
<dbReference type="EMBL" id="FOUB01000022">
    <property type="protein sequence ID" value="SFM30527.1"/>
    <property type="molecule type" value="Genomic_DNA"/>
</dbReference>
<keyword evidence="3" id="KW-1185">Reference proteome</keyword>
<dbReference type="SUPFAM" id="SSF57987">
    <property type="entry name" value="Inovirus (filamentous phage) major coat protein"/>
    <property type="match status" value="1"/>
</dbReference>
<gene>
    <name evidence="2" type="ORF">SAMN05421863_102248</name>
</gene>
<keyword evidence="2" id="KW-0946">Virion</keyword>
<organism evidence="2 3">
    <name type="scientific">Nitrosomonas communis</name>
    <dbReference type="NCBI Taxonomy" id="44574"/>
    <lineage>
        <taxon>Bacteria</taxon>
        <taxon>Pseudomonadati</taxon>
        <taxon>Pseudomonadota</taxon>
        <taxon>Betaproteobacteria</taxon>
        <taxon>Nitrosomonadales</taxon>
        <taxon>Nitrosomonadaceae</taxon>
        <taxon>Nitrosomonas</taxon>
    </lineage>
</organism>